<dbReference type="InterPro" id="IPR035899">
    <property type="entry name" value="DBL_dom_sf"/>
</dbReference>
<keyword evidence="2" id="KW-0344">Guanine-nucleotide releasing factor</keyword>
<feature type="compositionally biased region" description="Low complexity" evidence="3">
    <location>
        <begin position="1219"/>
        <end position="1230"/>
    </location>
</feature>
<dbReference type="Pfam" id="PF15405">
    <property type="entry name" value="PH_5"/>
    <property type="match status" value="1"/>
</dbReference>
<dbReference type="Pfam" id="PF00780">
    <property type="entry name" value="CNH"/>
    <property type="match status" value="1"/>
</dbReference>
<feature type="domain" description="CNH" evidence="6">
    <location>
        <begin position="847"/>
        <end position="1154"/>
    </location>
</feature>
<evidence type="ECO:0000313" key="7">
    <source>
        <dbReference type="EMBL" id="TDL23713.1"/>
    </source>
</evidence>
<dbReference type="CDD" id="cd00160">
    <property type="entry name" value="RhoGEF"/>
    <property type="match status" value="2"/>
</dbReference>
<feature type="domain" description="DH" evidence="5">
    <location>
        <begin position="432"/>
        <end position="623"/>
    </location>
</feature>
<accession>A0A4Y7Q7T3</accession>
<dbReference type="Gene3D" id="2.30.29.30">
    <property type="entry name" value="Pleckstrin-homology domain (PH domain)/Phosphotyrosine-binding domain (PTB)"/>
    <property type="match status" value="1"/>
</dbReference>
<evidence type="ECO:0000256" key="1">
    <source>
        <dbReference type="ARBA" id="ARBA00022553"/>
    </source>
</evidence>
<proteinExistence type="predicted"/>
<gene>
    <name evidence="7" type="ORF">BD410DRAFT_720781</name>
</gene>
<dbReference type="PANTHER" id="PTHR46572:SF1">
    <property type="entry name" value="RHO1 GUANINE NUCLEOTIDE EXCHANGE FACTOR TUS1"/>
    <property type="match status" value="1"/>
</dbReference>
<dbReference type="PROSITE" id="PS50219">
    <property type="entry name" value="CNH"/>
    <property type="match status" value="1"/>
</dbReference>
<sequence length="1243" mass="141368">MNRANELQRVIMTLKGPLELHEDDELDYDDEYDEEDENRFFNLALLSHLAVRLRDKVPRGTQVKGGIPYPHAFTGKDIVSTIQSQIQRELLLSLGISTQNRRPALQVARSLQSQLFFYEVEWGGRVLQDNVDDVYMFLDDQEGGADARLEREELPTGVFTLLTKCYSPSCVDGSPCYSFSCPRKRKKEWTESMDKDVLDSLPDSEKNRQTIIHKAIEKEALYVQDLDMIEAFFIKPIRSANPPLIRPEELDSFMDDVFGNILDLRECNRRLLEVMAVRQREQSPIIQRIGDVFLTAAAEFRLAYPIYVGNLPVAEKRLKDELEHNVEFRRFVEHCIRQPELRRLDLKTFLNRPSEHLQKYPVLLEAIFNETMEDNADAEFLLEAIQAIRGLSTVAQLRTFQSAMGKGPTGKLEWHDLVPMEIRSAMTKQETKRQSIIFELIKTEMQYVKDLEHIETLYIRPLTLANPPIISRDKLSTFLHDVFYNYAELRDHHRKLLERLHEIQREEHPMIRSITAPVLDAALNWRDAYMEYIPHYPIAWYRIDEELVNNLAFKTFAEQTQRNPDARKLDMKTFVNRPIPRLLRYELLLAGILAETPANHEDRDTIPQAIEIIKALGKETQPGVKAAEEKVELWRYNQNLVFKPGEAIDMDLLDENRSLVYSGKLLRQPETGFEWSGWGELFVLLFDNYLVFTKPKEKDGFTKYHVNRRPIPLDLLTLVNFIDPPQQRGKGILGGLRGGERGGGGHVDPNGPGPNGGPDSTTDSRSVFPCTIHHNGRLGGVWTVYAETAQARTDWKQKLEEAILLRKVVTDANKVFEIETLSADTFLVPSMHAGTSNPSWNDENTFTGKVTCSVPFSTVDGRGLVAIGCAEGVWIGLRHDPRSMRRVLHLKMVTQCAMLEDFGIFLVLADKALFAYHIEALVPSSPPSANATRTPQKLNGNKDVQFFSVGTLGGRTLIIYMKKKGLDSVFRVLEPVVGKIAEKTKAPGGLSRFGFGSQRSEWFRVFRDFFLPSESYDLIFLKAKIAILCSKGFEIMDLTDFKSVTIPSRDDPRLAALAKRCESCRPMGMFRSSENEFLLCYDEFGIYVDRHGDPSRTIGTIEWEGTAERVAWHPPYILLFDTRFIEVRHVETGRLAQIIPGNDVRCLWDGRGAGLPPVTTPGPEGWQDGSGSQEARVHAVMKGGEFASGRPARAVAQHVFQLVPTIPLYLPGSLSSPSHSTTYFPQSQSPPQSPQVTPRHSWR</sequence>
<feature type="region of interest" description="Disordered" evidence="3">
    <location>
        <begin position="1219"/>
        <end position="1243"/>
    </location>
</feature>
<dbReference type="AlphaFoldDB" id="A0A4Y7Q7T3"/>
<evidence type="ECO:0000259" key="4">
    <source>
        <dbReference type="PROSITE" id="PS50003"/>
    </source>
</evidence>
<dbReference type="SMART" id="SM00036">
    <property type="entry name" value="CNH"/>
    <property type="match status" value="1"/>
</dbReference>
<dbReference type="InterPro" id="IPR052233">
    <property type="entry name" value="Rho-type_GEFs"/>
</dbReference>
<dbReference type="InterPro" id="IPR001849">
    <property type="entry name" value="PH_domain"/>
</dbReference>
<dbReference type="Gene3D" id="1.20.900.10">
    <property type="entry name" value="Dbl homology (DH) domain"/>
    <property type="match status" value="2"/>
</dbReference>
<protein>
    <submittedName>
        <fullName evidence="7">Dbl domain-containing protein</fullName>
    </submittedName>
</protein>
<evidence type="ECO:0000313" key="8">
    <source>
        <dbReference type="Proteomes" id="UP000294933"/>
    </source>
</evidence>
<feature type="domain" description="DH" evidence="5">
    <location>
        <begin position="207"/>
        <end position="398"/>
    </location>
</feature>
<dbReference type="VEuPathDB" id="FungiDB:BD410DRAFT_720781"/>
<evidence type="ECO:0000256" key="3">
    <source>
        <dbReference type="SAM" id="MobiDB-lite"/>
    </source>
</evidence>
<dbReference type="STRING" id="50990.A0A4Y7Q7T3"/>
<dbReference type="SMART" id="SM00233">
    <property type="entry name" value="PH"/>
    <property type="match status" value="1"/>
</dbReference>
<name>A0A4Y7Q7T3_9AGAM</name>
<dbReference type="InterPro" id="IPR011993">
    <property type="entry name" value="PH-like_dom_sf"/>
</dbReference>
<dbReference type="EMBL" id="ML170169">
    <property type="protein sequence ID" value="TDL23713.1"/>
    <property type="molecule type" value="Genomic_DNA"/>
</dbReference>
<dbReference type="Proteomes" id="UP000294933">
    <property type="component" value="Unassembled WGS sequence"/>
</dbReference>
<feature type="compositionally biased region" description="Gly residues" evidence="3">
    <location>
        <begin position="732"/>
        <end position="746"/>
    </location>
</feature>
<dbReference type="SMART" id="SM00325">
    <property type="entry name" value="RhoGEF"/>
    <property type="match status" value="2"/>
</dbReference>
<keyword evidence="8" id="KW-1185">Reference proteome</keyword>
<feature type="region of interest" description="Disordered" evidence="3">
    <location>
        <begin position="732"/>
        <end position="764"/>
    </location>
</feature>
<dbReference type="PROSITE" id="PS50010">
    <property type="entry name" value="DH_2"/>
    <property type="match status" value="2"/>
</dbReference>
<evidence type="ECO:0000256" key="2">
    <source>
        <dbReference type="ARBA" id="ARBA00022658"/>
    </source>
</evidence>
<dbReference type="PANTHER" id="PTHR46572">
    <property type="entry name" value="RHO1 GDP-GTP EXCHANGE PROTEIN 1-RELATED"/>
    <property type="match status" value="1"/>
</dbReference>
<dbReference type="InterPro" id="IPR000219">
    <property type="entry name" value="DH_dom"/>
</dbReference>
<evidence type="ECO:0000259" key="6">
    <source>
        <dbReference type="PROSITE" id="PS50219"/>
    </source>
</evidence>
<dbReference type="InterPro" id="IPR041675">
    <property type="entry name" value="PH_5"/>
</dbReference>
<dbReference type="Pfam" id="PF00621">
    <property type="entry name" value="RhoGEF"/>
    <property type="match status" value="2"/>
</dbReference>
<dbReference type="SUPFAM" id="SSF50729">
    <property type="entry name" value="PH domain-like"/>
    <property type="match status" value="1"/>
</dbReference>
<feature type="domain" description="PH" evidence="4">
    <location>
        <begin position="658"/>
        <end position="804"/>
    </location>
</feature>
<evidence type="ECO:0000259" key="5">
    <source>
        <dbReference type="PROSITE" id="PS50010"/>
    </source>
</evidence>
<reference evidence="7 8" key="1">
    <citation type="submission" date="2018-06" db="EMBL/GenBank/DDBJ databases">
        <title>A transcriptomic atlas of mushroom development highlights an independent origin of complex multicellularity.</title>
        <authorList>
            <consortium name="DOE Joint Genome Institute"/>
            <person name="Krizsan K."/>
            <person name="Almasi E."/>
            <person name="Merenyi Z."/>
            <person name="Sahu N."/>
            <person name="Viragh M."/>
            <person name="Koszo T."/>
            <person name="Mondo S."/>
            <person name="Kiss B."/>
            <person name="Balint B."/>
            <person name="Kues U."/>
            <person name="Barry K."/>
            <person name="Hegedus J.C."/>
            <person name="Henrissat B."/>
            <person name="Johnson J."/>
            <person name="Lipzen A."/>
            <person name="Ohm R."/>
            <person name="Nagy I."/>
            <person name="Pangilinan J."/>
            <person name="Yan J."/>
            <person name="Xiong Y."/>
            <person name="Grigoriev I.V."/>
            <person name="Hibbett D.S."/>
            <person name="Nagy L.G."/>
        </authorList>
    </citation>
    <scope>NUCLEOTIDE SEQUENCE [LARGE SCALE GENOMIC DNA]</scope>
    <source>
        <strain evidence="7 8">SZMC22713</strain>
    </source>
</reference>
<dbReference type="GO" id="GO:0005085">
    <property type="term" value="F:guanyl-nucleotide exchange factor activity"/>
    <property type="evidence" value="ECO:0007669"/>
    <property type="project" value="UniProtKB-KW"/>
</dbReference>
<dbReference type="InterPro" id="IPR001180">
    <property type="entry name" value="CNH_dom"/>
</dbReference>
<dbReference type="SUPFAM" id="SSF48065">
    <property type="entry name" value="DBL homology domain (DH-domain)"/>
    <property type="match status" value="2"/>
</dbReference>
<keyword evidence="1" id="KW-0597">Phosphoprotein</keyword>
<dbReference type="PROSITE" id="PS50003">
    <property type="entry name" value="PH_DOMAIN"/>
    <property type="match status" value="1"/>
</dbReference>
<dbReference type="OrthoDB" id="2272012at2759"/>
<organism evidence="7 8">
    <name type="scientific">Rickenella mellea</name>
    <dbReference type="NCBI Taxonomy" id="50990"/>
    <lineage>
        <taxon>Eukaryota</taxon>
        <taxon>Fungi</taxon>
        <taxon>Dikarya</taxon>
        <taxon>Basidiomycota</taxon>
        <taxon>Agaricomycotina</taxon>
        <taxon>Agaricomycetes</taxon>
        <taxon>Hymenochaetales</taxon>
        <taxon>Rickenellaceae</taxon>
        <taxon>Rickenella</taxon>
    </lineage>
</organism>